<dbReference type="PANTHER" id="PTHR37999">
    <property type="entry name" value="MUCIN-17"/>
    <property type="match status" value="1"/>
</dbReference>
<dbReference type="AlphaFoldDB" id="A0A7K6CQU2"/>
<feature type="region of interest" description="Disordered" evidence="1">
    <location>
        <begin position="1"/>
        <end position="120"/>
    </location>
</feature>
<dbReference type="InterPro" id="IPR036364">
    <property type="entry name" value="SEA_dom_sf"/>
</dbReference>
<dbReference type="InterPro" id="IPR000082">
    <property type="entry name" value="SEA_dom"/>
</dbReference>
<dbReference type="SUPFAM" id="SSF82671">
    <property type="entry name" value="SEA domain"/>
    <property type="match status" value="1"/>
</dbReference>
<feature type="non-terminal residue" evidence="3">
    <location>
        <position position="1"/>
    </location>
</feature>
<dbReference type="Gene3D" id="2.10.25.10">
    <property type="entry name" value="Laminin"/>
    <property type="match status" value="1"/>
</dbReference>
<dbReference type="PROSITE" id="PS01186">
    <property type="entry name" value="EGF_2"/>
    <property type="match status" value="1"/>
</dbReference>
<dbReference type="Pfam" id="PF01390">
    <property type="entry name" value="SEA"/>
    <property type="match status" value="1"/>
</dbReference>
<dbReference type="PROSITE" id="PS00022">
    <property type="entry name" value="EGF_1"/>
    <property type="match status" value="1"/>
</dbReference>
<evidence type="ECO:0000313" key="4">
    <source>
        <dbReference type="Proteomes" id="UP000571324"/>
    </source>
</evidence>
<sequence length="245" mass="25621">TTPTENTATSTPGDDMSTTSPGGDTDTTTTAPIPPVTPTLPTTSSVPSSTTTAVSSTTSTNTTTATQTTTSSVPSSTTTAMSSTTSTNTTTATQTTTSTVTSTPFTTSTIPSSTTMPTTKTTTTVTTTVTSVCQNGGTWEDGKCICPGGFQGEHCEEPVDTWSLLYGSPLLGQVTVNATVEMTTKIDNRDFTPDLNDPTSDAYKEFDKSFQEEMRKIYGHIEGYQNVVIKTLSSGSIVVDYDVIL</sequence>
<dbReference type="Proteomes" id="UP000571324">
    <property type="component" value="Unassembled WGS sequence"/>
</dbReference>
<dbReference type="OrthoDB" id="7493297at2759"/>
<feature type="compositionally biased region" description="Low complexity" evidence="1">
    <location>
        <begin position="1"/>
        <end position="31"/>
    </location>
</feature>
<evidence type="ECO:0000256" key="1">
    <source>
        <dbReference type="SAM" id="MobiDB-lite"/>
    </source>
</evidence>
<dbReference type="GO" id="GO:0071944">
    <property type="term" value="C:cell periphery"/>
    <property type="evidence" value="ECO:0007669"/>
    <property type="project" value="UniProtKB-ARBA"/>
</dbReference>
<organism evidence="3 4">
    <name type="scientific">Origma solitaria</name>
    <dbReference type="NCBI Taxonomy" id="720586"/>
    <lineage>
        <taxon>Eukaryota</taxon>
        <taxon>Metazoa</taxon>
        <taxon>Chordata</taxon>
        <taxon>Craniata</taxon>
        <taxon>Vertebrata</taxon>
        <taxon>Euteleostomi</taxon>
        <taxon>Archelosauria</taxon>
        <taxon>Archosauria</taxon>
        <taxon>Dinosauria</taxon>
        <taxon>Saurischia</taxon>
        <taxon>Theropoda</taxon>
        <taxon>Coelurosauria</taxon>
        <taxon>Aves</taxon>
        <taxon>Neognathae</taxon>
        <taxon>Neoaves</taxon>
        <taxon>Telluraves</taxon>
        <taxon>Australaves</taxon>
        <taxon>Passeriformes</taxon>
        <taxon>Meliphagoidea</taxon>
        <taxon>Acanthizidae</taxon>
        <taxon>Origma</taxon>
    </lineage>
</organism>
<dbReference type="InterPro" id="IPR000742">
    <property type="entry name" value="EGF"/>
</dbReference>
<dbReference type="PROSITE" id="PS50024">
    <property type="entry name" value="SEA"/>
    <property type="match status" value="1"/>
</dbReference>
<dbReference type="InterPro" id="IPR053311">
    <property type="entry name" value="Mucosal_Integrity_Assoc"/>
</dbReference>
<protein>
    <submittedName>
        <fullName evidence="3">MUC3A protein</fullName>
    </submittedName>
</protein>
<feature type="domain" description="SEA" evidence="2">
    <location>
        <begin position="172"/>
        <end position="245"/>
    </location>
</feature>
<evidence type="ECO:0000313" key="3">
    <source>
        <dbReference type="EMBL" id="NWV16280.1"/>
    </source>
</evidence>
<keyword evidence="4" id="KW-1185">Reference proteome</keyword>
<dbReference type="PANTHER" id="PTHR37999:SF2">
    <property type="entry name" value="MUCIN-17"/>
    <property type="match status" value="1"/>
</dbReference>
<proteinExistence type="predicted"/>
<feature type="compositionally biased region" description="Low complexity" evidence="1">
    <location>
        <begin position="39"/>
        <end position="120"/>
    </location>
</feature>
<feature type="non-terminal residue" evidence="3">
    <location>
        <position position="245"/>
    </location>
</feature>
<gene>
    <name evidence="3" type="primary">Muc3a</name>
    <name evidence="3" type="ORF">ORISOL_R08791</name>
</gene>
<dbReference type="CDD" id="cd00054">
    <property type="entry name" value="EGF_CA"/>
    <property type="match status" value="1"/>
</dbReference>
<name>A0A7K6CQU2_9PASS</name>
<reference evidence="3 4" key="1">
    <citation type="submission" date="2019-09" db="EMBL/GenBank/DDBJ databases">
        <title>Bird 10,000 Genomes (B10K) Project - Family phase.</title>
        <authorList>
            <person name="Zhang G."/>
        </authorList>
    </citation>
    <scope>NUCLEOTIDE SEQUENCE [LARGE SCALE GENOMIC DNA]</scope>
    <source>
        <strain evidence="3">B10K-DU-029-52</strain>
    </source>
</reference>
<dbReference type="Gene3D" id="3.30.70.960">
    <property type="entry name" value="SEA domain"/>
    <property type="match status" value="1"/>
</dbReference>
<evidence type="ECO:0000259" key="2">
    <source>
        <dbReference type="PROSITE" id="PS50024"/>
    </source>
</evidence>
<comment type="caution">
    <text evidence="3">The sequence shown here is derived from an EMBL/GenBank/DDBJ whole genome shotgun (WGS) entry which is preliminary data.</text>
</comment>
<dbReference type="EMBL" id="VZRL01000153">
    <property type="protein sequence ID" value="NWV16280.1"/>
    <property type="molecule type" value="Genomic_DNA"/>
</dbReference>
<accession>A0A7K6CQU2</accession>
<dbReference type="SUPFAM" id="SSF57196">
    <property type="entry name" value="EGF/Laminin"/>
    <property type="match status" value="1"/>
</dbReference>